<dbReference type="SMART" id="SM00855">
    <property type="entry name" value="PGAM"/>
    <property type="match status" value="1"/>
</dbReference>
<comment type="caution">
    <text evidence="1">The sequence shown here is derived from an EMBL/GenBank/DDBJ whole genome shotgun (WGS) entry which is preliminary data.</text>
</comment>
<dbReference type="Proteomes" id="UP001179363">
    <property type="component" value="Unassembled WGS sequence"/>
</dbReference>
<organism evidence="1 2">
    <name type="scientific">Gillisia lutea</name>
    <dbReference type="NCBI Taxonomy" id="2909668"/>
    <lineage>
        <taxon>Bacteria</taxon>
        <taxon>Pseudomonadati</taxon>
        <taxon>Bacteroidota</taxon>
        <taxon>Flavobacteriia</taxon>
        <taxon>Flavobacteriales</taxon>
        <taxon>Flavobacteriaceae</taxon>
        <taxon>Gillisia</taxon>
    </lineage>
</organism>
<dbReference type="EMBL" id="JAKGTH010000008">
    <property type="protein sequence ID" value="MCF4101440.1"/>
    <property type="molecule type" value="Genomic_DNA"/>
</dbReference>
<name>A0ABS9EEZ0_9FLAO</name>
<dbReference type="Gene3D" id="3.40.50.1240">
    <property type="entry name" value="Phosphoglycerate mutase-like"/>
    <property type="match status" value="1"/>
</dbReference>
<dbReference type="InterPro" id="IPR029033">
    <property type="entry name" value="His_PPase_superfam"/>
</dbReference>
<dbReference type="RefSeq" id="WP_236133594.1">
    <property type="nucleotide sequence ID" value="NZ_JAKGTH010000008.1"/>
</dbReference>
<dbReference type="PANTHER" id="PTHR47623:SF1">
    <property type="entry name" value="OS09G0287300 PROTEIN"/>
    <property type="match status" value="1"/>
</dbReference>
<gene>
    <name evidence="1" type="ORF">L1I30_07170</name>
</gene>
<dbReference type="SUPFAM" id="SSF53254">
    <property type="entry name" value="Phosphoglycerate mutase-like"/>
    <property type="match status" value="1"/>
</dbReference>
<evidence type="ECO:0000313" key="1">
    <source>
        <dbReference type="EMBL" id="MCF4101440.1"/>
    </source>
</evidence>
<dbReference type="CDD" id="cd07040">
    <property type="entry name" value="HP"/>
    <property type="match status" value="1"/>
</dbReference>
<dbReference type="Pfam" id="PF00300">
    <property type="entry name" value="His_Phos_1"/>
    <property type="match status" value="1"/>
</dbReference>
<evidence type="ECO:0000313" key="2">
    <source>
        <dbReference type="Proteomes" id="UP001179363"/>
    </source>
</evidence>
<dbReference type="InterPro" id="IPR013078">
    <property type="entry name" value="His_Pase_superF_clade-1"/>
</dbReference>
<accession>A0ABS9EEZ0</accession>
<protein>
    <submittedName>
        <fullName evidence="1">Histidine phosphatase family protein</fullName>
    </submittedName>
</protein>
<reference evidence="1" key="1">
    <citation type="submission" date="2022-01" db="EMBL/GenBank/DDBJ databases">
        <title>Gillisia lutea sp. nov., isolated from marine plastic residues from the Malvarosa beach (Valencia, Spain).</title>
        <authorList>
            <person name="Vidal-Verdu A."/>
            <person name="Molina-Menor E."/>
            <person name="Satari L."/>
            <person name="Pascual J."/>
            <person name="Pereto J."/>
            <person name="Porcar M."/>
        </authorList>
    </citation>
    <scope>NUCLEOTIDE SEQUENCE</scope>
    <source>
        <strain evidence="1">M10.2A</strain>
    </source>
</reference>
<keyword evidence="2" id="KW-1185">Reference proteome</keyword>
<proteinExistence type="predicted"/>
<sequence>MKKLILVRHGKSSWEHNLPDNERPLLKRGYTDGELVSKAFTKSLDIAPVIWTSPAIRALETAKIFRNNLNIVEDKFNIKQGLYTFNWQELLHIINSCEPEVENLMIFGHNPAMTNLVNILGDKHFDNIPTTGLTYINFESATWENLKQGTTLLNLFPKNLR</sequence>
<dbReference type="PANTHER" id="PTHR47623">
    <property type="entry name" value="OS09G0287300 PROTEIN"/>
    <property type="match status" value="1"/>
</dbReference>